<evidence type="ECO:0008006" key="3">
    <source>
        <dbReference type="Google" id="ProtNLM"/>
    </source>
</evidence>
<proteinExistence type="predicted"/>
<comment type="caution">
    <text evidence="1">The sequence shown here is derived from an EMBL/GenBank/DDBJ whole genome shotgun (WGS) entry which is preliminary data.</text>
</comment>
<keyword evidence="2" id="KW-1185">Reference proteome</keyword>
<dbReference type="Proteomes" id="UP000234323">
    <property type="component" value="Unassembled WGS sequence"/>
</dbReference>
<accession>A0A2I1H9T7</accession>
<gene>
    <name evidence="1" type="ORF">RhiirA4_475241</name>
</gene>
<organism evidence="1 2">
    <name type="scientific">Rhizophagus irregularis</name>
    <dbReference type="NCBI Taxonomy" id="588596"/>
    <lineage>
        <taxon>Eukaryota</taxon>
        <taxon>Fungi</taxon>
        <taxon>Fungi incertae sedis</taxon>
        <taxon>Mucoromycota</taxon>
        <taxon>Glomeromycotina</taxon>
        <taxon>Glomeromycetes</taxon>
        <taxon>Glomerales</taxon>
        <taxon>Glomeraceae</taxon>
        <taxon>Rhizophagus</taxon>
    </lineage>
</organism>
<dbReference type="EMBL" id="LLXI01001910">
    <property type="protein sequence ID" value="PKY55639.1"/>
    <property type="molecule type" value="Genomic_DNA"/>
</dbReference>
<sequence>MLNTQEVKFYVRLISSRWYQENKDVSNKPFIVADKFNNPSAIIKSDIVNNYLCAINKENSENKVESDDESEEELGDIVLHKKERNSKIRQQWHCKKCGQLKHYQKNCNA</sequence>
<name>A0A2I1H9T7_9GLOM</name>
<dbReference type="AlphaFoldDB" id="A0A2I1H9T7"/>
<reference evidence="1 2" key="1">
    <citation type="submission" date="2015-10" db="EMBL/GenBank/DDBJ databases">
        <title>Genome analyses suggest a sexual origin of heterokaryosis in a supposedly ancient asexual fungus.</title>
        <authorList>
            <person name="Ropars J."/>
            <person name="Sedzielewska K."/>
            <person name="Noel J."/>
            <person name="Charron P."/>
            <person name="Farinelli L."/>
            <person name="Marton T."/>
            <person name="Kruger M."/>
            <person name="Pelin A."/>
            <person name="Brachmann A."/>
            <person name="Corradi N."/>
        </authorList>
    </citation>
    <scope>NUCLEOTIDE SEQUENCE [LARGE SCALE GENOMIC DNA]</scope>
    <source>
        <strain evidence="1 2">A4</strain>
    </source>
</reference>
<protein>
    <recommendedName>
        <fullName evidence="3">CCHC-type domain-containing protein</fullName>
    </recommendedName>
</protein>
<evidence type="ECO:0000313" key="1">
    <source>
        <dbReference type="EMBL" id="PKY55639.1"/>
    </source>
</evidence>
<evidence type="ECO:0000313" key="2">
    <source>
        <dbReference type="Proteomes" id="UP000234323"/>
    </source>
</evidence>